<dbReference type="AlphaFoldDB" id="A0AAX4H4H9"/>
<keyword evidence="5" id="KW-1185">Reference proteome</keyword>
<evidence type="ECO:0008006" key="6">
    <source>
        <dbReference type="Google" id="ProtNLM"/>
    </source>
</evidence>
<organism evidence="4 5">
    <name type="scientific">Australozyma saopauloensis</name>
    <dbReference type="NCBI Taxonomy" id="291208"/>
    <lineage>
        <taxon>Eukaryota</taxon>
        <taxon>Fungi</taxon>
        <taxon>Dikarya</taxon>
        <taxon>Ascomycota</taxon>
        <taxon>Saccharomycotina</taxon>
        <taxon>Pichiomycetes</taxon>
        <taxon>Metschnikowiaceae</taxon>
        <taxon>Australozyma</taxon>
    </lineage>
</organism>
<dbReference type="GO" id="GO:0005762">
    <property type="term" value="C:mitochondrial large ribosomal subunit"/>
    <property type="evidence" value="ECO:0007669"/>
    <property type="project" value="TreeGrafter"/>
</dbReference>
<dbReference type="GO" id="GO:0003723">
    <property type="term" value="F:RNA binding"/>
    <property type="evidence" value="ECO:0007669"/>
    <property type="project" value="InterPro"/>
</dbReference>
<dbReference type="PANTHER" id="PTHR36427:SF3">
    <property type="entry name" value="LARGE RIBOSOMAL SUBUNIT PROTEIN UL1M"/>
    <property type="match status" value="1"/>
</dbReference>
<dbReference type="Proteomes" id="UP001338582">
    <property type="component" value="Chromosome 1"/>
</dbReference>
<evidence type="ECO:0000256" key="1">
    <source>
        <dbReference type="ARBA" id="ARBA00010531"/>
    </source>
</evidence>
<evidence type="ECO:0000256" key="2">
    <source>
        <dbReference type="ARBA" id="ARBA00022980"/>
    </source>
</evidence>
<evidence type="ECO:0000313" key="5">
    <source>
        <dbReference type="Proteomes" id="UP001338582"/>
    </source>
</evidence>
<gene>
    <name evidence="4" type="ORF">PUMCH_000334</name>
</gene>
<comment type="similarity">
    <text evidence="1">Belongs to the universal ribosomal protein uL1 family.</text>
</comment>
<dbReference type="Gene3D" id="3.30.190.20">
    <property type="match status" value="1"/>
</dbReference>
<name>A0AAX4H4H9_9ASCO</name>
<dbReference type="InterPro" id="IPR016095">
    <property type="entry name" value="Ribosomal_uL1_3-a/b-sand"/>
</dbReference>
<dbReference type="GeneID" id="88171403"/>
<dbReference type="EMBL" id="CP138894">
    <property type="protein sequence ID" value="WPK23109.1"/>
    <property type="molecule type" value="Genomic_DNA"/>
</dbReference>
<dbReference type="PANTHER" id="PTHR36427">
    <property type="entry name" value="54S RIBOSOMAL PROTEIN L1, MITOCHONDRIAL"/>
    <property type="match status" value="1"/>
</dbReference>
<evidence type="ECO:0000256" key="3">
    <source>
        <dbReference type="ARBA" id="ARBA00023274"/>
    </source>
</evidence>
<dbReference type="SUPFAM" id="SSF56808">
    <property type="entry name" value="Ribosomal protein L1"/>
    <property type="match status" value="1"/>
</dbReference>
<dbReference type="InterPro" id="IPR023674">
    <property type="entry name" value="Ribosomal_uL1-like"/>
</dbReference>
<keyword evidence="2" id="KW-0689">Ribosomal protein</keyword>
<dbReference type="RefSeq" id="XP_062875496.1">
    <property type="nucleotide sequence ID" value="XM_063019426.1"/>
</dbReference>
<protein>
    <recommendedName>
        <fullName evidence="6">Ribosomal protein</fullName>
    </recommendedName>
</protein>
<dbReference type="GO" id="GO:0006412">
    <property type="term" value="P:translation"/>
    <property type="evidence" value="ECO:0007669"/>
    <property type="project" value="InterPro"/>
</dbReference>
<dbReference type="InterPro" id="IPR028364">
    <property type="entry name" value="Ribosomal_uL1/biogenesis"/>
</dbReference>
<dbReference type="PIRSF" id="PIRSF002155">
    <property type="entry name" value="Ribosomal_L1"/>
    <property type="match status" value="1"/>
</dbReference>
<dbReference type="InterPro" id="IPR002143">
    <property type="entry name" value="Ribosomal_uL1"/>
</dbReference>
<dbReference type="Gene3D" id="3.40.50.790">
    <property type="match status" value="1"/>
</dbReference>
<proteinExistence type="inferred from homology"/>
<sequence length="280" mass="30421">MLKSGFQSFRSCYFSRGFASSLFLLNATGATLSVLRASPKDHRKDPKVILQRVSRKKQRAKRPADMNPIYMDIPLAMKYMRAAEVGNPAKRTTVSVQVTIIPEKGVSPIQGLVALPKPIKDTCALVFTENALQVEKLAATSYSYKVGGNDLVEQINQGLSLDGFSHCFATPEALSILKPIQRTLGVAGLMPTVKKGTVSDDILSLVEKSAGQLSYRLKGYNLAIPVGRCDFTDKEIIQNIKAIADHVNASQPTGNKKHIVGRCSLSSTNGPSVVIDFKNL</sequence>
<keyword evidence="3" id="KW-0687">Ribonucleoprotein</keyword>
<dbReference type="Pfam" id="PF00687">
    <property type="entry name" value="Ribosomal_L1"/>
    <property type="match status" value="1"/>
</dbReference>
<dbReference type="CDD" id="cd00403">
    <property type="entry name" value="Ribosomal_L1"/>
    <property type="match status" value="1"/>
</dbReference>
<evidence type="ECO:0000313" key="4">
    <source>
        <dbReference type="EMBL" id="WPK23109.1"/>
    </source>
</evidence>
<dbReference type="KEGG" id="asau:88171403"/>
<reference evidence="4 5" key="1">
    <citation type="submission" date="2023-10" db="EMBL/GenBank/DDBJ databases">
        <title>Draft Genome Sequence of Candida saopaulonensis from a very Premature Infant with Sepsis.</title>
        <authorList>
            <person name="Ning Y."/>
            <person name="Dai R."/>
            <person name="Xiao M."/>
            <person name="Xu Y."/>
            <person name="Yan Q."/>
            <person name="Zhang L."/>
        </authorList>
    </citation>
    <scope>NUCLEOTIDE SEQUENCE [LARGE SCALE GENOMIC DNA]</scope>
    <source>
        <strain evidence="4 5">19XY460</strain>
    </source>
</reference>
<accession>A0AAX4H4H9</accession>
<dbReference type="GO" id="GO:0003735">
    <property type="term" value="F:structural constituent of ribosome"/>
    <property type="evidence" value="ECO:0007669"/>
    <property type="project" value="InterPro"/>
</dbReference>